<dbReference type="InterPro" id="IPR050418">
    <property type="entry name" value="D-iso_2-hydroxyacid_DH_PdxB"/>
</dbReference>
<evidence type="ECO:0000256" key="2">
    <source>
        <dbReference type="ARBA" id="ARBA00023002"/>
    </source>
</evidence>
<dbReference type="Gene3D" id="3.40.50.720">
    <property type="entry name" value="NAD(P)-binding Rossmann-like Domain"/>
    <property type="match status" value="2"/>
</dbReference>
<dbReference type="AlphaFoldDB" id="A0A2S5KSR0"/>
<reference evidence="7 8" key="1">
    <citation type="submission" date="2018-02" db="EMBL/GenBank/DDBJ databases">
        <title>novel marine gammaproteobacteria from coastal saline agro ecosystem.</title>
        <authorList>
            <person name="Krishnan R."/>
            <person name="Ramesh Kumar N."/>
        </authorList>
    </citation>
    <scope>NUCLEOTIDE SEQUENCE [LARGE SCALE GENOMIC DNA]</scope>
    <source>
        <strain evidence="7 8">228</strain>
    </source>
</reference>
<dbReference type="Pfam" id="PF00389">
    <property type="entry name" value="2-Hacid_dh"/>
    <property type="match status" value="1"/>
</dbReference>
<evidence type="ECO:0000256" key="1">
    <source>
        <dbReference type="ARBA" id="ARBA00005854"/>
    </source>
</evidence>
<dbReference type="OrthoDB" id="9805416at2"/>
<evidence type="ECO:0000259" key="6">
    <source>
        <dbReference type="Pfam" id="PF02826"/>
    </source>
</evidence>
<dbReference type="CDD" id="cd12162">
    <property type="entry name" value="2-Hacid_dh_4"/>
    <property type="match status" value="1"/>
</dbReference>
<dbReference type="SUPFAM" id="SSF52283">
    <property type="entry name" value="Formate/glycerate dehydrogenase catalytic domain-like"/>
    <property type="match status" value="1"/>
</dbReference>
<name>A0A2S5KSR0_9PROT</name>
<dbReference type="InterPro" id="IPR036291">
    <property type="entry name" value="NAD(P)-bd_dom_sf"/>
</dbReference>
<organism evidence="7 8">
    <name type="scientific">Proteobacteria bacterium 228</name>
    <dbReference type="NCBI Taxonomy" id="2083153"/>
    <lineage>
        <taxon>Bacteria</taxon>
        <taxon>Pseudomonadati</taxon>
        <taxon>Pseudomonadota</taxon>
    </lineage>
</organism>
<gene>
    <name evidence="7" type="ORF">C4K68_10550</name>
</gene>
<dbReference type="InterPro" id="IPR006139">
    <property type="entry name" value="D-isomer_2_OHA_DH_cat_dom"/>
</dbReference>
<dbReference type="PANTHER" id="PTHR43761:SF1">
    <property type="entry name" value="D-ISOMER SPECIFIC 2-HYDROXYACID DEHYDROGENASE CATALYTIC DOMAIN-CONTAINING PROTEIN-RELATED"/>
    <property type="match status" value="1"/>
</dbReference>
<comment type="similarity">
    <text evidence="1 4">Belongs to the D-isomer specific 2-hydroxyacid dehydrogenase family.</text>
</comment>
<dbReference type="Proteomes" id="UP000238196">
    <property type="component" value="Unassembled WGS sequence"/>
</dbReference>
<evidence type="ECO:0000256" key="4">
    <source>
        <dbReference type="RuleBase" id="RU003719"/>
    </source>
</evidence>
<protein>
    <submittedName>
        <fullName evidence="7">2-hydroxyacid dehydrogenase</fullName>
    </submittedName>
</protein>
<sequence length="318" mass="34580">MSSIVFLDEASLDFGDLDMRGLHLPGLSYVKYPGTRPEQVLERLQGATVAIVNKVVLTADTIRALPDLKLILVSATGTNNVDLQAAQARGIPVCNCQGYGTPAVAQHTLMLMLVLATRFTWYQADIAEGRWQKSSTFCLADYPMGELAGKTLGIIGYGELGQAVAHLAKAFGMKVLVAARPGTEATDGRIELDALLPQVDFLTLHCPLTDATRNLMDARRLGLMKTRAMLVNTARGGIVNEQDLHQAVKHGIIAAAATDVLSVEPPREGNILLDEPLDNLIVTPHNAWATVESRQRMVTQLKDNLRGWQQGQLVRRVV</sequence>
<dbReference type="GO" id="GO:0016616">
    <property type="term" value="F:oxidoreductase activity, acting on the CH-OH group of donors, NAD or NADP as acceptor"/>
    <property type="evidence" value="ECO:0007669"/>
    <property type="project" value="InterPro"/>
</dbReference>
<dbReference type="SUPFAM" id="SSF51735">
    <property type="entry name" value="NAD(P)-binding Rossmann-fold domains"/>
    <property type="match status" value="1"/>
</dbReference>
<comment type="caution">
    <text evidence="7">The sequence shown here is derived from an EMBL/GenBank/DDBJ whole genome shotgun (WGS) entry which is preliminary data.</text>
</comment>
<accession>A0A2S5KSR0</accession>
<evidence type="ECO:0000313" key="8">
    <source>
        <dbReference type="Proteomes" id="UP000238196"/>
    </source>
</evidence>
<evidence type="ECO:0000256" key="3">
    <source>
        <dbReference type="ARBA" id="ARBA00023027"/>
    </source>
</evidence>
<keyword evidence="3" id="KW-0520">NAD</keyword>
<dbReference type="InterPro" id="IPR006140">
    <property type="entry name" value="D-isomer_DH_NAD-bd"/>
</dbReference>
<dbReference type="GO" id="GO:0051287">
    <property type="term" value="F:NAD binding"/>
    <property type="evidence" value="ECO:0007669"/>
    <property type="project" value="InterPro"/>
</dbReference>
<evidence type="ECO:0000259" key="5">
    <source>
        <dbReference type="Pfam" id="PF00389"/>
    </source>
</evidence>
<dbReference type="Pfam" id="PF02826">
    <property type="entry name" value="2-Hacid_dh_C"/>
    <property type="match status" value="1"/>
</dbReference>
<evidence type="ECO:0000313" key="7">
    <source>
        <dbReference type="EMBL" id="PPC77306.1"/>
    </source>
</evidence>
<dbReference type="EMBL" id="PRLP01000034">
    <property type="protein sequence ID" value="PPC77306.1"/>
    <property type="molecule type" value="Genomic_DNA"/>
</dbReference>
<dbReference type="PANTHER" id="PTHR43761">
    <property type="entry name" value="D-ISOMER SPECIFIC 2-HYDROXYACID DEHYDROGENASE FAMILY PROTEIN (AFU_ORTHOLOGUE AFUA_1G13630)"/>
    <property type="match status" value="1"/>
</dbReference>
<feature type="domain" description="D-isomer specific 2-hydroxyacid dehydrogenase catalytic" evidence="5">
    <location>
        <begin position="36"/>
        <end position="318"/>
    </location>
</feature>
<feature type="domain" description="D-isomer specific 2-hydroxyacid dehydrogenase NAD-binding" evidence="6">
    <location>
        <begin position="109"/>
        <end position="287"/>
    </location>
</feature>
<keyword evidence="2 4" id="KW-0560">Oxidoreductase</keyword>
<dbReference type="NCBIfam" id="NF005069">
    <property type="entry name" value="PRK06487.1"/>
    <property type="match status" value="1"/>
</dbReference>
<proteinExistence type="inferred from homology"/>